<dbReference type="GO" id="GO:0006307">
    <property type="term" value="P:DNA alkylation repair"/>
    <property type="evidence" value="ECO:0007669"/>
    <property type="project" value="TreeGrafter"/>
</dbReference>
<reference evidence="8" key="1">
    <citation type="submission" date="2009-07" db="EMBL/GenBank/DDBJ databases">
        <title>Complete sequence of Methylotenera mobilis JLW8.</title>
        <authorList>
            <consortium name="US DOE Joint Genome Institute"/>
            <person name="Lucas S."/>
            <person name="Copeland A."/>
            <person name="Lapidus A."/>
            <person name="Glavina del Rio T."/>
            <person name="Tice H."/>
            <person name="Bruce D."/>
            <person name="Goodwin L."/>
            <person name="Pitluck S."/>
            <person name="LaButti K.M."/>
            <person name="Clum A."/>
            <person name="Larimer F."/>
            <person name="Land M."/>
            <person name="Hauser L."/>
            <person name="Kyrpides N."/>
            <person name="Mikhailova N."/>
            <person name="Kayluzhnaya M."/>
            <person name="Chistoserdova L."/>
        </authorList>
    </citation>
    <scope>NUCLEOTIDE SEQUENCE [LARGE SCALE GENOMIC DNA]</scope>
    <source>
        <strain evidence="8">JLW8 / ATCC BAA-1282 / DSM 17540</strain>
    </source>
</reference>
<comment type="similarity">
    <text evidence="2">Belongs to the alkylbase DNA glycosidase AlkA family.</text>
</comment>
<dbReference type="Gene3D" id="1.10.1670.40">
    <property type="match status" value="1"/>
</dbReference>
<dbReference type="eggNOG" id="COG0122">
    <property type="taxonomic scope" value="Bacteria"/>
</dbReference>
<dbReference type="FunFam" id="1.10.340.30:FF:000004">
    <property type="entry name" value="DNA-3-methyladenine glycosylase II"/>
    <property type="match status" value="1"/>
</dbReference>
<dbReference type="PANTHER" id="PTHR43003:SF5">
    <property type="entry name" value="DNA-3-METHYLADENINE GLYCOSYLASE"/>
    <property type="match status" value="1"/>
</dbReference>
<dbReference type="InterPro" id="IPR051912">
    <property type="entry name" value="Alkylbase_DNA_Glycosylase/TA"/>
</dbReference>
<name>C6WYS1_METML</name>
<protein>
    <recommendedName>
        <fullName evidence="3">DNA-3-methyladenine glycosylase II</fullName>
        <ecNumber evidence="3">3.2.2.21</ecNumber>
    </recommendedName>
</protein>
<organism evidence="7 8">
    <name type="scientific">Methylotenera mobilis (strain JLW8 / ATCC BAA-1282 / DSM 17540)</name>
    <dbReference type="NCBI Taxonomy" id="583345"/>
    <lineage>
        <taxon>Bacteria</taxon>
        <taxon>Pseudomonadati</taxon>
        <taxon>Pseudomonadota</taxon>
        <taxon>Betaproteobacteria</taxon>
        <taxon>Nitrosomonadales</taxon>
        <taxon>Methylophilaceae</taxon>
        <taxon>Methylotenera</taxon>
    </lineage>
</organism>
<dbReference type="Proteomes" id="UP000002742">
    <property type="component" value="Chromosome"/>
</dbReference>
<keyword evidence="5" id="KW-0234">DNA repair</keyword>
<evidence type="ECO:0000259" key="6">
    <source>
        <dbReference type="SMART" id="SM00478"/>
    </source>
</evidence>
<evidence type="ECO:0000256" key="1">
    <source>
        <dbReference type="ARBA" id="ARBA00000086"/>
    </source>
</evidence>
<dbReference type="GO" id="GO:0032131">
    <property type="term" value="F:alkylated DNA binding"/>
    <property type="evidence" value="ECO:0007669"/>
    <property type="project" value="TreeGrafter"/>
</dbReference>
<dbReference type="AlphaFoldDB" id="C6WYS1"/>
<dbReference type="RefSeq" id="WP_012777503.1">
    <property type="nucleotide sequence ID" value="NC_012968.1"/>
</dbReference>
<dbReference type="HOGENOM" id="CLU_000445_72_5_4"/>
<feature type="domain" description="HhH-GPD" evidence="6">
    <location>
        <begin position="48"/>
        <end position="202"/>
    </location>
</feature>
<keyword evidence="4" id="KW-0227">DNA damage</keyword>
<gene>
    <name evidence="7" type="ordered locus">Mmol_0136</name>
</gene>
<dbReference type="PANTHER" id="PTHR43003">
    <property type="entry name" value="DNA-3-METHYLADENINE GLYCOSYLASE"/>
    <property type="match status" value="1"/>
</dbReference>
<reference evidence="7 8" key="2">
    <citation type="journal article" date="2011" name="J. Bacteriol.">
        <title>Genomes of three methylotrophs from a single niche uncover genetic and metabolic divergence of Methylophilaceae.</title>
        <authorList>
            <person name="Lapidus A."/>
            <person name="Clum A."/>
            <person name="Labutti K."/>
            <person name="Kaluzhnaya M.G."/>
            <person name="Lim S."/>
            <person name="Beck D.A."/>
            <person name="Glavina Del Rio T."/>
            <person name="Nolan M."/>
            <person name="Mavromatis K."/>
            <person name="Huntemann M."/>
            <person name="Lucas S."/>
            <person name="Lidstrom M.E."/>
            <person name="Ivanova N."/>
            <person name="Chistoserdova L."/>
        </authorList>
    </citation>
    <scope>NUCLEOTIDE SEQUENCE [LARGE SCALE GENOMIC DNA]</scope>
    <source>
        <strain evidence="8">JLW8 / ATCC BAA-1282 / DSM 17540</strain>
    </source>
</reference>
<evidence type="ECO:0000256" key="4">
    <source>
        <dbReference type="ARBA" id="ARBA00022763"/>
    </source>
</evidence>
<dbReference type="InterPro" id="IPR003265">
    <property type="entry name" value="HhH-GPD_domain"/>
</dbReference>
<dbReference type="CDD" id="cd00056">
    <property type="entry name" value="ENDO3c"/>
    <property type="match status" value="1"/>
</dbReference>
<dbReference type="InterPro" id="IPR011257">
    <property type="entry name" value="DNA_glycosylase"/>
</dbReference>
<dbReference type="GO" id="GO:0008725">
    <property type="term" value="F:DNA-3-methyladenine glycosylase activity"/>
    <property type="evidence" value="ECO:0007669"/>
    <property type="project" value="TreeGrafter"/>
</dbReference>
<accession>C6WYS1</accession>
<proteinExistence type="inferred from homology"/>
<dbReference type="KEGG" id="mmb:Mmol_0136"/>
<dbReference type="EMBL" id="CP001672">
    <property type="protein sequence ID" value="ACT47046.1"/>
    <property type="molecule type" value="Genomic_DNA"/>
</dbReference>
<evidence type="ECO:0000313" key="7">
    <source>
        <dbReference type="EMBL" id="ACT47046.1"/>
    </source>
</evidence>
<evidence type="ECO:0000313" key="8">
    <source>
        <dbReference type="Proteomes" id="UP000002742"/>
    </source>
</evidence>
<evidence type="ECO:0000256" key="2">
    <source>
        <dbReference type="ARBA" id="ARBA00010817"/>
    </source>
</evidence>
<keyword evidence="7" id="KW-0378">Hydrolase</keyword>
<keyword evidence="8" id="KW-1185">Reference proteome</keyword>
<dbReference type="GO" id="GO:0043916">
    <property type="term" value="F:DNA-7-methylguanine glycosylase activity"/>
    <property type="evidence" value="ECO:0007669"/>
    <property type="project" value="TreeGrafter"/>
</dbReference>
<dbReference type="GO" id="GO:0006285">
    <property type="term" value="P:base-excision repair, AP site formation"/>
    <property type="evidence" value="ECO:0007669"/>
    <property type="project" value="TreeGrafter"/>
</dbReference>
<dbReference type="EC" id="3.2.2.21" evidence="3"/>
<dbReference type="OrthoDB" id="9811249at2"/>
<comment type="catalytic activity">
    <reaction evidence="1">
        <text>Hydrolysis of alkylated DNA, releasing 3-methyladenine, 3-methylguanine, 7-methylguanine and 7-methyladenine.</text>
        <dbReference type="EC" id="3.2.2.21"/>
    </reaction>
</comment>
<dbReference type="GO" id="GO:0032993">
    <property type="term" value="C:protein-DNA complex"/>
    <property type="evidence" value="ECO:0007669"/>
    <property type="project" value="TreeGrafter"/>
</dbReference>
<evidence type="ECO:0000256" key="3">
    <source>
        <dbReference type="ARBA" id="ARBA00012000"/>
    </source>
</evidence>
<dbReference type="Gene3D" id="1.10.340.30">
    <property type="entry name" value="Hypothetical protein, domain 2"/>
    <property type="match status" value="1"/>
</dbReference>
<dbReference type="SMART" id="SM00478">
    <property type="entry name" value="ENDO3c"/>
    <property type="match status" value="1"/>
</dbReference>
<sequence>MYNPYQAAQDFLRAIDNDWAQLIDQVGTCKFTTKSERDPYEALVRAVAYQQLSTKAGDAILKKLINHYGHFPAPPQLLTTTFDELRAVGFSGRKIETLQGIASAALSGLVPTQALTDNMSNETLIQQITTIKGIGQWTVEMMLMFTLARMDILPADDFGIVEGYKRLKKLEVAPKRKQMAEIGLAWSPYRTVASWYLWQVPK</sequence>
<evidence type="ECO:0000256" key="5">
    <source>
        <dbReference type="ARBA" id="ARBA00023204"/>
    </source>
</evidence>
<keyword evidence="7" id="KW-0326">Glycosidase</keyword>
<dbReference type="SUPFAM" id="SSF48150">
    <property type="entry name" value="DNA-glycosylase"/>
    <property type="match status" value="1"/>
</dbReference>
<dbReference type="Pfam" id="PF00730">
    <property type="entry name" value="HhH-GPD"/>
    <property type="match status" value="1"/>
</dbReference>
<dbReference type="STRING" id="583345.Mmol_0136"/>